<organism evidence="1 2">
    <name type="scientific">Cichorium intybus</name>
    <name type="common">Chicory</name>
    <dbReference type="NCBI Taxonomy" id="13427"/>
    <lineage>
        <taxon>Eukaryota</taxon>
        <taxon>Viridiplantae</taxon>
        <taxon>Streptophyta</taxon>
        <taxon>Embryophyta</taxon>
        <taxon>Tracheophyta</taxon>
        <taxon>Spermatophyta</taxon>
        <taxon>Magnoliopsida</taxon>
        <taxon>eudicotyledons</taxon>
        <taxon>Gunneridae</taxon>
        <taxon>Pentapetalae</taxon>
        <taxon>asterids</taxon>
        <taxon>campanulids</taxon>
        <taxon>Asterales</taxon>
        <taxon>Asteraceae</taxon>
        <taxon>Cichorioideae</taxon>
        <taxon>Cichorieae</taxon>
        <taxon>Cichoriinae</taxon>
        <taxon>Cichorium</taxon>
    </lineage>
</organism>
<keyword evidence="2" id="KW-1185">Reference proteome</keyword>
<accession>A0ACB9BPB6</accession>
<sequence>MYFRPLITYGSLNVPPRPYNSIHFVSLFSEQSADLFQSTLVPAFFTMRNFHTFSSRNPDNSLLQLHPFCVSGFGFYKFCEWKKRGSILFPNRAVERDSEFEFDPDKAREALRKLDQQLDRISQKPTTPVPKIKASSPYDTRDQSTKDLPDTGSFLPYAAFGLLIFTIFYNILFINVIKPSIDGPEVEKSPAGLSIMKQILKAELLPSIQLQQSPAVSVQP</sequence>
<reference evidence="1 2" key="2">
    <citation type="journal article" date="2022" name="Mol. Ecol. Resour.">
        <title>The genomes of chicory, endive, great burdock and yacon provide insights into Asteraceae paleo-polyploidization history and plant inulin production.</title>
        <authorList>
            <person name="Fan W."/>
            <person name="Wang S."/>
            <person name="Wang H."/>
            <person name="Wang A."/>
            <person name="Jiang F."/>
            <person name="Liu H."/>
            <person name="Zhao H."/>
            <person name="Xu D."/>
            <person name="Zhang Y."/>
        </authorList>
    </citation>
    <scope>NUCLEOTIDE SEQUENCE [LARGE SCALE GENOMIC DNA]</scope>
    <source>
        <strain evidence="2">cv. Punajuju</strain>
        <tissue evidence="1">Leaves</tissue>
    </source>
</reference>
<gene>
    <name evidence="1" type="ORF">L2E82_35583</name>
</gene>
<evidence type="ECO:0000313" key="2">
    <source>
        <dbReference type="Proteomes" id="UP001055811"/>
    </source>
</evidence>
<dbReference type="EMBL" id="CM042014">
    <property type="protein sequence ID" value="KAI3723824.1"/>
    <property type="molecule type" value="Genomic_DNA"/>
</dbReference>
<comment type="caution">
    <text evidence="1">The sequence shown here is derived from an EMBL/GenBank/DDBJ whole genome shotgun (WGS) entry which is preliminary data.</text>
</comment>
<name>A0ACB9BPB6_CICIN</name>
<proteinExistence type="predicted"/>
<evidence type="ECO:0000313" key="1">
    <source>
        <dbReference type="EMBL" id="KAI3723824.1"/>
    </source>
</evidence>
<dbReference type="Proteomes" id="UP001055811">
    <property type="component" value="Linkage Group LG06"/>
</dbReference>
<protein>
    <submittedName>
        <fullName evidence="1">Uncharacterized protein</fullName>
    </submittedName>
</protein>
<reference evidence="2" key="1">
    <citation type="journal article" date="2022" name="Mol. Ecol. Resour.">
        <title>The genomes of chicory, endive, great burdock and yacon provide insights into Asteraceae palaeo-polyploidization history and plant inulin production.</title>
        <authorList>
            <person name="Fan W."/>
            <person name="Wang S."/>
            <person name="Wang H."/>
            <person name="Wang A."/>
            <person name="Jiang F."/>
            <person name="Liu H."/>
            <person name="Zhao H."/>
            <person name="Xu D."/>
            <person name="Zhang Y."/>
        </authorList>
    </citation>
    <scope>NUCLEOTIDE SEQUENCE [LARGE SCALE GENOMIC DNA]</scope>
    <source>
        <strain evidence="2">cv. Punajuju</strain>
    </source>
</reference>